<dbReference type="InterPro" id="IPR036188">
    <property type="entry name" value="FAD/NAD-bd_sf"/>
</dbReference>
<protein>
    <recommendedName>
        <fullName evidence="4">Dihydrolipoyl dehydrogenase</fullName>
        <ecNumber evidence="3">1.8.1.4</ecNumber>
    </recommendedName>
    <alternativeName>
        <fullName evidence="11">Dihydrolipoamide dehydrogenase</fullName>
    </alternativeName>
    <alternativeName>
        <fullName evidence="12">E3 component of pyruvate complex</fullName>
    </alternativeName>
</protein>
<evidence type="ECO:0000313" key="17">
    <source>
        <dbReference type="EMBL" id="SEP86901.1"/>
    </source>
</evidence>
<keyword evidence="5 14" id="KW-0285">Flavoprotein</keyword>
<evidence type="ECO:0000256" key="8">
    <source>
        <dbReference type="ARBA" id="ARBA00023027"/>
    </source>
</evidence>
<name>A0A1H9BDW1_9BACI</name>
<organism evidence="17 18">
    <name type="scientific">Virgibacillus subterraneus</name>
    <dbReference type="NCBI Taxonomy" id="621109"/>
    <lineage>
        <taxon>Bacteria</taxon>
        <taxon>Bacillati</taxon>
        <taxon>Bacillota</taxon>
        <taxon>Bacilli</taxon>
        <taxon>Bacillales</taxon>
        <taxon>Bacillaceae</taxon>
        <taxon>Virgibacillus</taxon>
    </lineage>
</organism>
<dbReference type="InterPro" id="IPR012999">
    <property type="entry name" value="Pyr_OxRdtase_I_AS"/>
</dbReference>
<evidence type="ECO:0000256" key="6">
    <source>
        <dbReference type="ARBA" id="ARBA00022827"/>
    </source>
</evidence>
<proteinExistence type="inferred from homology"/>
<keyword evidence="7 14" id="KW-0560">Oxidoreductase</keyword>
<evidence type="ECO:0000256" key="14">
    <source>
        <dbReference type="RuleBase" id="RU003691"/>
    </source>
</evidence>
<dbReference type="PRINTS" id="PR00411">
    <property type="entry name" value="PNDRDTASEI"/>
</dbReference>
<evidence type="ECO:0000256" key="4">
    <source>
        <dbReference type="ARBA" id="ARBA00016961"/>
    </source>
</evidence>
<evidence type="ECO:0000256" key="13">
    <source>
        <dbReference type="ARBA" id="ARBA00049187"/>
    </source>
</evidence>
<evidence type="ECO:0000256" key="12">
    <source>
        <dbReference type="ARBA" id="ARBA00033023"/>
    </source>
</evidence>
<dbReference type="Proteomes" id="UP000198733">
    <property type="component" value="Unassembled WGS sequence"/>
</dbReference>
<feature type="domain" description="FAD/NAD(P)-binding" evidence="16">
    <location>
        <begin position="11"/>
        <end position="325"/>
    </location>
</feature>
<evidence type="ECO:0000256" key="10">
    <source>
        <dbReference type="ARBA" id="ARBA00023284"/>
    </source>
</evidence>
<sequence length="471" mass="51220">MVVGEFAEKRDLIIIGGGPGGYQAAIRAAQLGKSVTLIEKGLLGGVCLNRGCIPSKVFTHAAKKMDSLSVMDNMGIKTTDPMIDFVQLRNYKNQVVDRLRSGVEGLMEANKIEVICGEANFTAENKIGVANGHQFDVYEFSQAIVATGSMPDWDVRDHERVLLPETVYQIDEIPESLVVYGSDYIALEVAFSFNKLGCNVKLYHHDTEFPFNETINRELSRILKKTKIKVNSGHKLDFVEPASNEVEIQFSKEDKVEKETASHIYISTKQKPNINNMGVERIGITLKENGFIKTDYTTQTTLANVFAVGDVSGGPFSAVKAIKEGKVAAETIAGMKSEVDLTLTPTVVHSIPPIAAVGLTELEARNAGHSVITSNFSISGNSYAMISGEKEGIVTIVKDAETDLLLGIHMIGSGAVELISTGVTALEMVAREEDLKFPSYPHPSINEGLLEAIEGLTDMAIHVPPKNKKHL</sequence>
<evidence type="ECO:0000256" key="1">
    <source>
        <dbReference type="ARBA" id="ARBA00001974"/>
    </source>
</evidence>
<keyword evidence="9" id="KW-1015">Disulfide bond</keyword>
<dbReference type="Gene3D" id="3.30.390.30">
    <property type="match status" value="1"/>
</dbReference>
<comment type="catalytic activity">
    <reaction evidence="13">
        <text>N(6)-[(R)-dihydrolipoyl]-L-lysyl-[protein] + NAD(+) = N(6)-[(R)-lipoyl]-L-lysyl-[protein] + NADH + H(+)</text>
        <dbReference type="Rhea" id="RHEA:15045"/>
        <dbReference type="Rhea" id="RHEA-COMP:10474"/>
        <dbReference type="Rhea" id="RHEA-COMP:10475"/>
        <dbReference type="ChEBI" id="CHEBI:15378"/>
        <dbReference type="ChEBI" id="CHEBI:57540"/>
        <dbReference type="ChEBI" id="CHEBI:57945"/>
        <dbReference type="ChEBI" id="CHEBI:83099"/>
        <dbReference type="ChEBI" id="CHEBI:83100"/>
        <dbReference type="EC" id="1.8.1.4"/>
    </reaction>
</comment>
<comment type="caution">
    <text evidence="17">The sequence shown here is derived from an EMBL/GenBank/DDBJ whole genome shotgun (WGS) entry which is preliminary data.</text>
</comment>
<accession>A0A1H9BDW1</accession>
<dbReference type="EC" id="1.8.1.4" evidence="3"/>
<evidence type="ECO:0000256" key="7">
    <source>
        <dbReference type="ARBA" id="ARBA00023002"/>
    </source>
</evidence>
<keyword evidence="18" id="KW-1185">Reference proteome</keyword>
<keyword evidence="10 14" id="KW-0676">Redox-active center</keyword>
<dbReference type="InterPro" id="IPR050151">
    <property type="entry name" value="Class-I_Pyr_Nuc-Dis_Oxidored"/>
</dbReference>
<feature type="domain" description="Pyridine nucleotide-disulphide oxidoreductase dimerisation" evidence="15">
    <location>
        <begin position="344"/>
        <end position="452"/>
    </location>
</feature>
<dbReference type="RefSeq" id="WP_092502893.1">
    <property type="nucleotide sequence ID" value="NZ_FOEH01000001.1"/>
</dbReference>
<evidence type="ECO:0000256" key="3">
    <source>
        <dbReference type="ARBA" id="ARBA00012608"/>
    </source>
</evidence>
<dbReference type="EMBL" id="FOEH01000001">
    <property type="protein sequence ID" value="SEP86901.1"/>
    <property type="molecule type" value="Genomic_DNA"/>
</dbReference>
<dbReference type="SUPFAM" id="SSF51905">
    <property type="entry name" value="FAD/NAD(P)-binding domain"/>
    <property type="match status" value="1"/>
</dbReference>
<evidence type="ECO:0000256" key="5">
    <source>
        <dbReference type="ARBA" id="ARBA00022630"/>
    </source>
</evidence>
<dbReference type="Pfam" id="PF07992">
    <property type="entry name" value="Pyr_redox_2"/>
    <property type="match status" value="1"/>
</dbReference>
<dbReference type="PROSITE" id="PS00076">
    <property type="entry name" value="PYRIDINE_REDOX_1"/>
    <property type="match status" value="1"/>
</dbReference>
<keyword evidence="6 14" id="KW-0274">FAD</keyword>
<dbReference type="InterPro" id="IPR023753">
    <property type="entry name" value="FAD/NAD-binding_dom"/>
</dbReference>
<evidence type="ECO:0000256" key="9">
    <source>
        <dbReference type="ARBA" id="ARBA00023157"/>
    </source>
</evidence>
<gene>
    <name evidence="17" type="ORF">SAMN05216232_1143</name>
</gene>
<dbReference type="SUPFAM" id="SSF55424">
    <property type="entry name" value="FAD/NAD-linked reductases, dimerisation (C-terminal) domain"/>
    <property type="match status" value="1"/>
</dbReference>
<evidence type="ECO:0000313" key="18">
    <source>
        <dbReference type="Proteomes" id="UP000198733"/>
    </source>
</evidence>
<reference evidence="17 18" key="1">
    <citation type="submission" date="2016-10" db="EMBL/GenBank/DDBJ databases">
        <authorList>
            <person name="Varghese N."/>
            <person name="Submissions S."/>
        </authorList>
    </citation>
    <scope>NUCLEOTIDE SEQUENCE [LARGE SCALE GENOMIC DNA]</scope>
    <source>
        <strain evidence="17 18">CGMCC 1.7734</strain>
    </source>
</reference>
<keyword evidence="8" id="KW-0520">NAD</keyword>
<evidence type="ECO:0000256" key="11">
    <source>
        <dbReference type="ARBA" id="ARBA00031281"/>
    </source>
</evidence>
<evidence type="ECO:0000259" key="15">
    <source>
        <dbReference type="Pfam" id="PF02852"/>
    </source>
</evidence>
<dbReference type="PIRSF" id="PIRSF000350">
    <property type="entry name" value="Mercury_reductase_MerA"/>
    <property type="match status" value="1"/>
</dbReference>
<dbReference type="InterPro" id="IPR016156">
    <property type="entry name" value="FAD/NAD-linked_Rdtase_dimer_sf"/>
</dbReference>
<dbReference type="PRINTS" id="PR00368">
    <property type="entry name" value="FADPNR"/>
</dbReference>
<comment type="similarity">
    <text evidence="2 14">Belongs to the class-I pyridine nucleotide-disulfide oxidoreductase family.</text>
</comment>
<dbReference type="PANTHER" id="PTHR22912">
    <property type="entry name" value="DISULFIDE OXIDOREDUCTASE"/>
    <property type="match status" value="1"/>
</dbReference>
<evidence type="ECO:0000259" key="16">
    <source>
        <dbReference type="Pfam" id="PF07992"/>
    </source>
</evidence>
<evidence type="ECO:0000256" key="2">
    <source>
        <dbReference type="ARBA" id="ARBA00007532"/>
    </source>
</evidence>
<dbReference type="InterPro" id="IPR001100">
    <property type="entry name" value="Pyr_nuc-diS_OxRdtase"/>
</dbReference>
<dbReference type="InterPro" id="IPR004099">
    <property type="entry name" value="Pyr_nucl-diS_OxRdtase_dimer"/>
</dbReference>
<dbReference type="Gene3D" id="3.50.50.60">
    <property type="entry name" value="FAD/NAD(P)-binding domain"/>
    <property type="match status" value="2"/>
</dbReference>
<dbReference type="Pfam" id="PF02852">
    <property type="entry name" value="Pyr_redox_dim"/>
    <property type="match status" value="1"/>
</dbReference>
<comment type="cofactor">
    <cofactor evidence="1">
        <name>FAD</name>
        <dbReference type="ChEBI" id="CHEBI:57692"/>
    </cofactor>
</comment>
<dbReference type="PANTHER" id="PTHR22912:SF160">
    <property type="entry name" value="DIHYDROLIPOYL DEHYDROGENASE"/>
    <property type="match status" value="1"/>
</dbReference>